<evidence type="ECO:0008006" key="3">
    <source>
        <dbReference type="Google" id="ProtNLM"/>
    </source>
</evidence>
<dbReference type="OrthoDB" id="1412480at2"/>
<gene>
    <name evidence="1" type="ORF">DFQ08_102684</name>
</gene>
<evidence type="ECO:0000313" key="1">
    <source>
        <dbReference type="EMBL" id="RCW92652.1"/>
    </source>
</evidence>
<keyword evidence="2" id="KW-1185">Reference proteome</keyword>
<dbReference type="Proteomes" id="UP000253436">
    <property type="component" value="Unassembled WGS sequence"/>
</dbReference>
<dbReference type="AlphaFoldDB" id="A0A368ZGN9"/>
<accession>A0A368ZGN9</accession>
<dbReference type="RefSeq" id="WP_114309491.1">
    <property type="nucleotide sequence ID" value="NZ_QPJO01000002.1"/>
</dbReference>
<reference evidence="1 2" key="1">
    <citation type="submission" date="2018-07" db="EMBL/GenBank/DDBJ databases">
        <title>Genomic Encyclopedia of Type Strains, Phase III (KMG-III): the genomes of soil and plant-associated and newly described type strains.</title>
        <authorList>
            <person name="Whitman W."/>
        </authorList>
    </citation>
    <scope>NUCLEOTIDE SEQUENCE [LARGE SCALE GENOMIC DNA]</scope>
    <source>
        <strain evidence="1 2">CECT 7958</strain>
    </source>
</reference>
<comment type="caution">
    <text evidence="1">The sequence shown here is derived from an EMBL/GenBank/DDBJ whole genome shotgun (WGS) entry which is preliminary data.</text>
</comment>
<name>A0A368ZGN9_9FLAO</name>
<sequence>MKQKYKKLAILGIVLLCLVGGLTYAANYVVSQKLEAALADLSPTVKVTYKDLHVALWGGDVSLSQPKVVLSGKTTGKTLLDAQLQAIELNDLSYWDYIVHNEITAKKLNVVKLIATYNHNPVVQRSSYEQSFLEGLKQNISIESLALKQADILIKNAVNDSVILSTSDLNFKISELKIKAEAQNKDEKLEYKSYHLQTKALNFAANPYEDLAIDSVDITNHTARLSGFQFRTKYSKPEYDAVLKQERDHFKVFIKDIELQDLDFGFNQEERFYFSSKSMLLNTPKAEIYRNKLLPDDTSTKLLYSRMLRDLDFQLGLENLKIKNGTLSYLEKVKGYEPAGRLDFTEMNARIWHLGNTFLDEDTVISINTQFMDSATLNVDWNFKVADSTDQFIFKADLQNFKASELAQFTKPNLNVDLQGELQQTYFTIGGDSRVGQIDLKVNYDDFKVAILRKDGKEKNKLLSTLVNLFVSKDSDDEKNNYRFGHSESVERDTTKSVFNFVWLNIKAALLSAMAGDGEKES</sequence>
<organism evidence="1 2">
    <name type="scientific">Winogradskyella arenosi</name>
    <dbReference type="NCBI Taxonomy" id="533325"/>
    <lineage>
        <taxon>Bacteria</taxon>
        <taxon>Pseudomonadati</taxon>
        <taxon>Bacteroidota</taxon>
        <taxon>Flavobacteriia</taxon>
        <taxon>Flavobacteriales</taxon>
        <taxon>Flavobacteriaceae</taxon>
        <taxon>Winogradskyella</taxon>
    </lineage>
</organism>
<protein>
    <recommendedName>
        <fullName evidence="3">DUF748 domain-containing protein</fullName>
    </recommendedName>
</protein>
<evidence type="ECO:0000313" key="2">
    <source>
        <dbReference type="Proteomes" id="UP000253436"/>
    </source>
</evidence>
<dbReference type="EMBL" id="QPJO01000002">
    <property type="protein sequence ID" value="RCW92652.1"/>
    <property type="molecule type" value="Genomic_DNA"/>
</dbReference>
<proteinExistence type="predicted"/>